<name>A0AAU9MJ88_9ASTR</name>
<reference evidence="1 2" key="1">
    <citation type="submission" date="2022-01" db="EMBL/GenBank/DDBJ databases">
        <authorList>
            <person name="Xiong W."/>
            <person name="Schranz E."/>
        </authorList>
    </citation>
    <scope>NUCLEOTIDE SEQUENCE [LARGE SCALE GENOMIC DNA]</scope>
</reference>
<proteinExistence type="predicted"/>
<organism evidence="1 2">
    <name type="scientific">Lactuca virosa</name>
    <dbReference type="NCBI Taxonomy" id="75947"/>
    <lineage>
        <taxon>Eukaryota</taxon>
        <taxon>Viridiplantae</taxon>
        <taxon>Streptophyta</taxon>
        <taxon>Embryophyta</taxon>
        <taxon>Tracheophyta</taxon>
        <taxon>Spermatophyta</taxon>
        <taxon>Magnoliopsida</taxon>
        <taxon>eudicotyledons</taxon>
        <taxon>Gunneridae</taxon>
        <taxon>Pentapetalae</taxon>
        <taxon>asterids</taxon>
        <taxon>campanulids</taxon>
        <taxon>Asterales</taxon>
        <taxon>Asteraceae</taxon>
        <taxon>Cichorioideae</taxon>
        <taxon>Cichorieae</taxon>
        <taxon>Lactucinae</taxon>
        <taxon>Lactuca</taxon>
    </lineage>
</organism>
<sequence length="110" mass="13000">MASDSEKQNTTEDLLPLRLYYADTHSHDFSSRLIRWSRRRRWTETQLPTQSPTIAASLQLRVFIFKKFKCTTYKVLASMAKDILAIPLLEDVEKYEEEISRNMEDTRGRN</sequence>
<dbReference type="EMBL" id="CAKMRJ010001112">
    <property type="protein sequence ID" value="CAH1421980.1"/>
    <property type="molecule type" value="Genomic_DNA"/>
</dbReference>
<evidence type="ECO:0000313" key="2">
    <source>
        <dbReference type="Proteomes" id="UP001157418"/>
    </source>
</evidence>
<dbReference type="Proteomes" id="UP001157418">
    <property type="component" value="Unassembled WGS sequence"/>
</dbReference>
<accession>A0AAU9MJ88</accession>
<protein>
    <submittedName>
        <fullName evidence="1">Uncharacterized protein</fullName>
    </submittedName>
</protein>
<dbReference type="AlphaFoldDB" id="A0AAU9MJ88"/>
<evidence type="ECO:0000313" key="1">
    <source>
        <dbReference type="EMBL" id="CAH1421980.1"/>
    </source>
</evidence>
<gene>
    <name evidence="1" type="ORF">LVIROSA_LOCUS9345</name>
</gene>
<comment type="caution">
    <text evidence="1">The sequence shown here is derived from an EMBL/GenBank/DDBJ whole genome shotgun (WGS) entry which is preliminary data.</text>
</comment>
<keyword evidence="2" id="KW-1185">Reference proteome</keyword>